<evidence type="ECO:0000313" key="1">
    <source>
        <dbReference type="EMBL" id="MBB3970527.1"/>
    </source>
</evidence>
<name>A0ABR6IC32_9SPHI</name>
<proteinExistence type="predicted"/>
<sequence length="34" mass="3640">MSVAIPDRTAGDKHAGDCHVAMAYSNADSKLFFL</sequence>
<keyword evidence="2" id="KW-1185">Reference proteome</keyword>
<dbReference type="EMBL" id="JACIEG010000006">
    <property type="protein sequence ID" value="MBB3970527.1"/>
    <property type="molecule type" value="Genomic_DNA"/>
</dbReference>
<reference evidence="1 2" key="1">
    <citation type="submission" date="2020-08" db="EMBL/GenBank/DDBJ databases">
        <title>Genomic Encyclopedia of Type Strains, Phase IV (KMG-IV): sequencing the most valuable type-strain genomes for metagenomic binning, comparative biology and taxonomic classification.</title>
        <authorList>
            <person name="Goeker M."/>
        </authorList>
    </citation>
    <scope>NUCLEOTIDE SEQUENCE [LARGE SCALE GENOMIC DNA]</scope>
    <source>
        <strain evidence="1 2">DSM 100995</strain>
    </source>
</reference>
<protein>
    <submittedName>
        <fullName evidence="1">Uncharacterized protein</fullName>
    </submittedName>
</protein>
<dbReference type="Proteomes" id="UP000583101">
    <property type="component" value="Unassembled WGS sequence"/>
</dbReference>
<gene>
    <name evidence="1" type="ORF">GGR35_003150</name>
</gene>
<comment type="caution">
    <text evidence="1">The sequence shown here is derived from an EMBL/GenBank/DDBJ whole genome shotgun (WGS) entry which is preliminary data.</text>
</comment>
<accession>A0ABR6IC32</accession>
<organism evidence="1 2">
    <name type="scientific">Mucilaginibacter phyllosphaerae</name>
    <dbReference type="NCBI Taxonomy" id="1812349"/>
    <lineage>
        <taxon>Bacteria</taxon>
        <taxon>Pseudomonadati</taxon>
        <taxon>Bacteroidota</taxon>
        <taxon>Sphingobacteriia</taxon>
        <taxon>Sphingobacteriales</taxon>
        <taxon>Sphingobacteriaceae</taxon>
        <taxon>Mucilaginibacter</taxon>
    </lineage>
</organism>
<evidence type="ECO:0000313" key="2">
    <source>
        <dbReference type="Proteomes" id="UP000583101"/>
    </source>
</evidence>